<dbReference type="InterPro" id="IPR039420">
    <property type="entry name" value="WalR-like"/>
</dbReference>
<evidence type="ECO:0000256" key="1">
    <source>
        <dbReference type="ARBA" id="ARBA00022553"/>
    </source>
</evidence>
<dbReference type="GO" id="GO:0003677">
    <property type="term" value="F:DNA binding"/>
    <property type="evidence" value="ECO:0007669"/>
    <property type="project" value="UniProtKB-KW"/>
</dbReference>
<proteinExistence type="predicted"/>
<dbReference type="GO" id="GO:0000160">
    <property type="term" value="P:phosphorelay signal transduction system"/>
    <property type="evidence" value="ECO:0007669"/>
    <property type="project" value="InterPro"/>
</dbReference>
<feature type="domain" description="Response regulatory" evidence="5">
    <location>
        <begin position="3"/>
        <end position="119"/>
    </location>
</feature>
<keyword evidence="1 3" id="KW-0597">Phosphoprotein</keyword>
<keyword evidence="2 6" id="KW-0238">DNA-binding</keyword>
<dbReference type="Pfam" id="PF00072">
    <property type="entry name" value="Response_reg"/>
    <property type="match status" value="1"/>
</dbReference>
<dbReference type="PANTHER" id="PTHR43214">
    <property type="entry name" value="TWO-COMPONENT RESPONSE REGULATOR"/>
    <property type="match status" value="1"/>
</dbReference>
<dbReference type="Gene3D" id="3.40.50.2300">
    <property type="match status" value="1"/>
</dbReference>
<gene>
    <name evidence="6" type="ORF">HELGO_WM53787</name>
</gene>
<feature type="modified residue" description="4-aspartylphosphate" evidence="3">
    <location>
        <position position="54"/>
    </location>
</feature>
<dbReference type="CDD" id="cd06170">
    <property type="entry name" value="LuxR_C_like"/>
    <property type="match status" value="1"/>
</dbReference>
<feature type="domain" description="HTH luxR-type" evidence="4">
    <location>
        <begin position="143"/>
        <end position="208"/>
    </location>
</feature>
<accession>A0A6S6TZN1</accession>
<dbReference type="GO" id="GO:0006355">
    <property type="term" value="P:regulation of DNA-templated transcription"/>
    <property type="evidence" value="ECO:0007669"/>
    <property type="project" value="InterPro"/>
</dbReference>
<dbReference type="PROSITE" id="PS00622">
    <property type="entry name" value="HTH_LUXR_1"/>
    <property type="match status" value="1"/>
</dbReference>
<evidence type="ECO:0000256" key="3">
    <source>
        <dbReference type="PROSITE-ProRule" id="PRU00169"/>
    </source>
</evidence>
<dbReference type="PROSITE" id="PS50043">
    <property type="entry name" value="HTH_LUXR_2"/>
    <property type="match status" value="1"/>
</dbReference>
<dbReference type="AlphaFoldDB" id="A0A6S6TZN1"/>
<dbReference type="InterPro" id="IPR016032">
    <property type="entry name" value="Sig_transdc_resp-reg_C-effctor"/>
</dbReference>
<protein>
    <submittedName>
        <fullName evidence="6">DNA-binding response regulator</fullName>
    </submittedName>
</protein>
<dbReference type="InterPro" id="IPR011006">
    <property type="entry name" value="CheY-like_superfamily"/>
</dbReference>
<organism evidence="6">
    <name type="scientific">uncultured Aureispira sp</name>
    <dbReference type="NCBI Taxonomy" id="1331704"/>
    <lineage>
        <taxon>Bacteria</taxon>
        <taxon>Pseudomonadati</taxon>
        <taxon>Bacteroidota</taxon>
        <taxon>Saprospiria</taxon>
        <taxon>Saprospirales</taxon>
        <taxon>Saprospiraceae</taxon>
        <taxon>Aureispira</taxon>
        <taxon>environmental samples</taxon>
    </lineage>
</organism>
<dbReference type="CDD" id="cd17535">
    <property type="entry name" value="REC_NarL-like"/>
    <property type="match status" value="1"/>
</dbReference>
<dbReference type="SMART" id="SM00421">
    <property type="entry name" value="HTH_LUXR"/>
    <property type="match status" value="1"/>
</dbReference>
<dbReference type="SUPFAM" id="SSF46894">
    <property type="entry name" value="C-terminal effector domain of the bipartite response regulators"/>
    <property type="match status" value="1"/>
</dbReference>
<dbReference type="SMART" id="SM00448">
    <property type="entry name" value="REC"/>
    <property type="match status" value="1"/>
</dbReference>
<dbReference type="InterPro" id="IPR058245">
    <property type="entry name" value="NreC/VraR/RcsB-like_REC"/>
</dbReference>
<dbReference type="InterPro" id="IPR001789">
    <property type="entry name" value="Sig_transdc_resp-reg_receiver"/>
</dbReference>
<dbReference type="PRINTS" id="PR00038">
    <property type="entry name" value="HTHLUXR"/>
</dbReference>
<reference evidence="6" key="1">
    <citation type="submission" date="2020-01" db="EMBL/GenBank/DDBJ databases">
        <authorList>
            <person name="Meier V. D."/>
            <person name="Meier V D."/>
        </authorList>
    </citation>
    <scope>NUCLEOTIDE SEQUENCE</scope>
    <source>
        <strain evidence="6">HLG_WM_MAG_10</strain>
    </source>
</reference>
<dbReference type="SUPFAM" id="SSF52172">
    <property type="entry name" value="CheY-like"/>
    <property type="match status" value="1"/>
</dbReference>
<dbReference type="PANTHER" id="PTHR43214:SF43">
    <property type="entry name" value="TWO-COMPONENT RESPONSE REGULATOR"/>
    <property type="match status" value="1"/>
</dbReference>
<dbReference type="InterPro" id="IPR000792">
    <property type="entry name" value="Tscrpt_reg_LuxR_C"/>
</dbReference>
<dbReference type="EMBL" id="CACVAQ010000415">
    <property type="protein sequence ID" value="CAA6827885.1"/>
    <property type="molecule type" value="Genomic_DNA"/>
</dbReference>
<evidence type="ECO:0000259" key="4">
    <source>
        <dbReference type="PROSITE" id="PS50043"/>
    </source>
</evidence>
<name>A0A6S6TZN1_9BACT</name>
<evidence type="ECO:0000259" key="5">
    <source>
        <dbReference type="PROSITE" id="PS50110"/>
    </source>
</evidence>
<dbReference type="PROSITE" id="PS50110">
    <property type="entry name" value="RESPONSE_REGULATORY"/>
    <property type="match status" value="1"/>
</dbReference>
<sequence length="211" mass="23736">MIKIILVDDHQIVLDGLKALLSTAEELEIIGEAQNGLILLHQLKTLKPDLVLLDIGMPVMNGIEAATKIKSKYPKVKIIILSTYAEKAKIKKMLTIGVDGYILKDSDKESLLNAIKTVTSSDQKYYDHRVTDVIMNSYQPKKVDTQISRLTKRELEITKLIATGKTTKEIAEELFISPLTVDTHRKNIFSKLGINKTVHLIRYAIREGLIN</sequence>
<evidence type="ECO:0000313" key="6">
    <source>
        <dbReference type="EMBL" id="CAA6827885.1"/>
    </source>
</evidence>
<evidence type="ECO:0000256" key="2">
    <source>
        <dbReference type="ARBA" id="ARBA00023125"/>
    </source>
</evidence>
<dbReference type="Pfam" id="PF00196">
    <property type="entry name" value="GerE"/>
    <property type="match status" value="1"/>
</dbReference>